<feature type="compositionally biased region" description="Basic and acidic residues" evidence="1">
    <location>
        <begin position="1"/>
        <end position="14"/>
    </location>
</feature>
<reference evidence="2 3" key="1">
    <citation type="submission" date="2020-08" db="EMBL/GenBank/DDBJ databases">
        <title>Genomic Encyclopedia of Type Strains, Phase III (KMG-III): the genomes of soil and plant-associated and newly described type strains.</title>
        <authorList>
            <person name="Whitman W."/>
        </authorList>
    </citation>
    <scope>NUCLEOTIDE SEQUENCE [LARGE SCALE GENOMIC DNA]</scope>
    <source>
        <strain evidence="2 3">CECT 3146</strain>
    </source>
</reference>
<evidence type="ECO:0000313" key="2">
    <source>
        <dbReference type="EMBL" id="MBB5110017.1"/>
    </source>
</evidence>
<keyword evidence="3" id="KW-1185">Reference proteome</keyword>
<dbReference type="AlphaFoldDB" id="A0A7W8B712"/>
<dbReference type="EMBL" id="JACHJD010000056">
    <property type="protein sequence ID" value="MBB5110017.1"/>
    <property type="molecule type" value="Genomic_DNA"/>
</dbReference>
<dbReference type="Proteomes" id="UP000549009">
    <property type="component" value="Unassembled WGS sequence"/>
</dbReference>
<organism evidence="2 3">
    <name type="scientific">Streptomyces spectabilis</name>
    <dbReference type="NCBI Taxonomy" id="68270"/>
    <lineage>
        <taxon>Bacteria</taxon>
        <taxon>Bacillati</taxon>
        <taxon>Actinomycetota</taxon>
        <taxon>Actinomycetes</taxon>
        <taxon>Kitasatosporales</taxon>
        <taxon>Streptomycetaceae</taxon>
        <taxon>Streptomyces</taxon>
    </lineage>
</organism>
<evidence type="ECO:0000256" key="1">
    <source>
        <dbReference type="SAM" id="MobiDB-lite"/>
    </source>
</evidence>
<proteinExistence type="predicted"/>
<protein>
    <recommendedName>
        <fullName evidence="4">IS110 family transposase</fullName>
    </recommendedName>
</protein>
<feature type="region of interest" description="Disordered" evidence="1">
    <location>
        <begin position="1"/>
        <end position="41"/>
    </location>
</feature>
<feature type="compositionally biased region" description="Polar residues" evidence="1">
    <location>
        <begin position="21"/>
        <end position="36"/>
    </location>
</feature>
<evidence type="ECO:0000313" key="3">
    <source>
        <dbReference type="Proteomes" id="UP000549009"/>
    </source>
</evidence>
<evidence type="ECO:0008006" key="4">
    <source>
        <dbReference type="Google" id="ProtNLM"/>
    </source>
</evidence>
<accession>A0A7W8B712</accession>
<dbReference type="RefSeq" id="WP_184927121.1">
    <property type="nucleotide sequence ID" value="NZ_BMSQ01000070.1"/>
</dbReference>
<sequence length="106" mass="11816">MTADCSRHDSRDPGHSPTKRPVQQTSTTSRLTADQPTATTTTIHSGRRALVAVMHKLAITIWHVLHDKVTYRELGPDHFTKRTMPSMLKEVNSLGLTIRFEPIAAS</sequence>
<gene>
    <name evidence="2" type="ORF">FHS40_009147</name>
</gene>
<name>A0A7W8B712_STRST</name>
<comment type="caution">
    <text evidence="2">The sequence shown here is derived from an EMBL/GenBank/DDBJ whole genome shotgun (WGS) entry which is preliminary data.</text>
</comment>